<dbReference type="PANTHER" id="PTHR24298:SF59">
    <property type="entry name" value="CYTOCHROME P450, FAMILY 705, SUBFAMILY A, POLYPEPTIDE 25-RELATED"/>
    <property type="match status" value="1"/>
</dbReference>
<dbReference type="GO" id="GO:0016709">
    <property type="term" value="F:oxidoreductase activity, acting on paired donors, with incorporation or reduction of molecular oxygen, NAD(P)H as one donor, and incorporation of one atom of oxygen"/>
    <property type="evidence" value="ECO:0007669"/>
    <property type="project" value="TreeGrafter"/>
</dbReference>
<comment type="cofactor">
    <cofactor evidence="1 7">
        <name>heme</name>
        <dbReference type="ChEBI" id="CHEBI:30413"/>
    </cofactor>
</comment>
<dbReference type="PANTHER" id="PTHR24298">
    <property type="entry name" value="FLAVONOID 3'-MONOOXYGENASE-RELATED"/>
    <property type="match status" value="1"/>
</dbReference>
<feature type="binding site" description="axial binding residue" evidence="7">
    <location>
        <position position="134"/>
    </location>
    <ligand>
        <name>heme</name>
        <dbReference type="ChEBI" id="CHEBI:30413"/>
    </ligand>
    <ligandPart>
        <name>Fe</name>
        <dbReference type="ChEBI" id="CHEBI:18248"/>
    </ligandPart>
</feature>
<keyword evidence="5" id="KW-1133">Transmembrane helix</keyword>
<keyword evidence="7" id="KW-0408">Iron</keyword>
<keyword evidence="7" id="KW-0349">Heme</keyword>
<keyword evidence="9" id="KW-1185">Reference proteome</keyword>
<dbReference type="InterPro" id="IPR001128">
    <property type="entry name" value="Cyt_P450"/>
</dbReference>
<evidence type="ECO:0000256" key="5">
    <source>
        <dbReference type="ARBA" id="ARBA00022989"/>
    </source>
</evidence>
<dbReference type="PRINTS" id="PR00385">
    <property type="entry name" value="P450"/>
</dbReference>
<dbReference type="AlphaFoldDB" id="A0AAW0L5N4"/>
<dbReference type="GO" id="GO:0020037">
    <property type="term" value="F:heme binding"/>
    <property type="evidence" value="ECO:0007669"/>
    <property type="project" value="InterPro"/>
</dbReference>
<keyword evidence="6" id="KW-0472">Membrane</keyword>
<dbReference type="EMBL" id="PKMF04000148">
    <property type="protein sequence ID" value="KAK7846995.1"/>
    <property type="molecule type" value="Genomic_DNA"/>
</dbReference>
<protein>
    <submittedName>
        <fullName evidence="8">Cytochrome p450 705a22</fullName>
    </submittedName>
</protein>
<dbReference type="GO" id="GO:0005506">
    <property type="term" value="F:iron ion binding"/>
    <property type="evidence" value="ECO:0007669"/>
    <property type="project" value="InterPro"/>
</dbReference>
<evidence type="ECO:0000256" key="4">
    <source>
        <dbReference type="ARBA" id="ARBA00022723"/>
    </source>
</evidence>
<organism evidence="8 9">
    <name type="scientific">Quercus suber</name>
    <name type="common">Cork oak</name>
    <dbReference type="NCBI Taxonomy" id="58331"/>
    <lineage>
        <taxon>Eukaryota</taxon>
        <taxon>Viridiplantae</taxon>
        <taxon>Streptophyta</taxon>
        <taxon>Embryophyta</taxon>
        <taxon>Tracheophyta</taxon>
        <taxon>Spermatophyta</taxon>
        <taxon>Magnoliopsida</taxon>
        <taxon>eudicotyledons</taxon>
        <taxon>Gunneridae</taxon>
        <taxon>Pentapetalae</taxon>
        <taxon>rosids</taxon>
        <taxon>fabids</taxon>
        <taxon>Fagales</taxon>
        <taxon>Fagaceae</taxon>
        <taxon>Quercus</taxon>
    </lineage>
</organism>
<dbReference type="GO" id="GO:0016020">
    <property type="term" value="C:membrane"/>
    <property type="evidence" value="ECO:0007669"/>
    <property type="project" value="UniProtKB-SubCell"/>
</dbReference>
<reference evidence="8 9" key="1">
    <citation type="journal article" date="2018" name="Sci. Data">
        <title>The draft genome sequence of cork oak.</title>
        <authorList>
            <person name="Ramos A.M."/>
            <person name="Usie A."/>
            <person name="Barbosa P."/>
            <person name="Barros P.M."/>
            <person name="Capote T."/>
            <person name="Chaves I."/>
            <person name="Simoes F."/>
            <person name="Abreu I."/>
            <person name="Carrasquinho I."/>
            <person name="Faro C."/>
            <person name="Guimaraes J.B."/>
            <person name="Mendonca D."/>
            <person name="Nobrega F."/>
            <person name="Rodrigues L."/>
            <person name="Saibo N.J.M."/>
            <person name="Varela M.C."/>
            <person name="Egas C."/>
            <person name="Matos J."/>
            <person name="Miguel C.M."/>
            <person name="Oliveira M.M."/>
            <person name="Ricardo C.P."/>
            <person name="Goncalves S."/>
        </authorList>
    </citation>
    <scope>NUCLEOTIDE SEQUENCE [LARGE SCALE GENOMIC DNA]</scope>
    <source>
        <strain evidence="9">cv. HL8</strain>
    </source>
</reference>
<evidence type="ECO:0000256" key="1">
    <source>
        <dbReference type="ARBA" id="ARBA00001971"/>
    </source>
</evidence>
<dbReference type="InterPro" id="IPR036396">
    <property type="entry name" value="Cyt_P450_sf"/>
</dbReference>
<gene>
    <name evidence="8" type="ORF">CFP56_007318</name>
</gene>
<feature type="non-terminal residue" evidence="8">
    <location>
        <position position="1"/>
    </location>
</feature>
<dbReference type="Proteomes" id="UP000237347">
    <property type="component" value="Unassembled WGS sequence"/>
</dbReference>
<evidence type="ECO:0000256" key="7">
    <source>
        <dbReference type="PIRSR" id="PIRSR602401-1"/>
    </source>
</evidence>
<dbReference type="PRINTS" id="PR00463">
    <property type="entry name" value="EP450I"/>
</dbReference>
<evidence type="ECO:0000313" key="9">
    <source>
        <dbReference type="Proteomes" id="UP000237347"/>
    </source>
</evidence>
<keyword evidence="3" id="KW-0812">Transmembrane</keyword>
<dbReference type="Pfam" id="PF00067">
    <property type="entry name" value="p450"/>
    <property type="match status" value="1"/>
</dbReference>
<dbReference type="InterPro" id="IPR002401">
    <property type="entry name" value="Cyt_P450_E_grp-I"/>
</dbReference>
<name>A0AAW0L5N4_QUESU</name>
<dbReference type="Gene3D" id="1.10.630.10">
    <property type="entry name" value="Cytochrome P450"/>
    <property type="match status" value="1"/>
</dbReference>
<accession>A0AAW0L5N4</accession>
<keyword evidence="4 7" id="KW-0479">Metal-binding</keyword>
<comment type="subcellular location">
    <subcellularLocation>
        <location evidence="2">Membrane</location>
        <topology evidence="2">Single-pass membrane protein</topology>
    </subcellularLocation>
</comment>
<sequence>DLFVGSTGTSSEVILWTITELINHPSVFNKVREEINLVVGSTRLVDESDVENLPYLPAVVKETLRLYPPLPVTTRKCRQSCEIRGFEIPQETMVLINLYAIMRDPNLWNNPKSMKHKHNETFSFLPFGVGRRACPSSKLGLSMAHMAGGGGENKAKVNIEVSKGAFIHKAHPLKCLPIVKFNPFDCVM</sequence>
<comment type="caution">
    <text evidence="8">The sequence shown here is derived from an EMBL/GenBank/DDBJ whole genome shotgun (WGS) entry which is preliminary data.</text>
</comment>
<proteinExistence type="predicted"/>
<evidence type="ECO:0000256" key="6">
    <source>
        <dbReference type="ARBA" id="ARBA00023136"/>
    </source>
</evidence>
<dbReference type="InterPro" id="IPR051103">
    <property type="entry name" value="Plant_metabolite_P450s"/>
</dbReference>
<evidence type="ECO:0000256" key="3">
    <source>
        <dbReference type="ARBA" id="ARBA00022692"/>
    </source>
</evidence>
<evidence type="ECO:0000313" key="8">
    <source>
        <dbReference type="EMBL" id="KAK7846995.1"/>
    </source>
</evidence>
<evidence type="ECO:0000256" key="2">
    <source>
        <dbReference type="ARBA" id="ARBA00004167"/>
    </source>
</evidence>
<dbReference type="SUPFAM" id="SSF48264">
    <property type="entry name" value="Cytochrome P450"/>
    <property type="match status" value="1"/>
</dbReference>